<keyword evidence="3" id="KW-1185">Reference proteome</keyword>
<dbReference type="Proteomes" id="UP001195483">
    <property type="component" value="Unassembled WGS sequence"/>
</dbReference>
<dbReference type="AlphaFoldDB" id="A0AAE0VJ88"/>
<keyword evidence="1" id="KW-0732">Signal</keyword>
<protein>
    <submittedName>
        <fullName evidence="2">Uncharacterized protein</fullName>
    </submittedName>
</protein>
<feature type="signal peptide" evidence="1">
    <location>
        <begin position="1"/>
        <end position="18"/>
    </location>
</feature>
<gene>
    <name evidence="2" type="ORF">CHS0354_014841</name>
</gene>
<accession>A0AAE0VJ88</accession>
<dbReference type="EMBL" id="JAEAOA010000907">
    <property type="protein sequence ID" value="KAK3580363.1"/>
    <property type="molecule type" value="Genomic_DNA"/>
</dbReference>
<comment type="caution">
    <text evidence="2">The sequence shown here is derived from an EMBL/GenBank/DDBJ whole genome shotgun (WGS) entry which is preliminary data.</text>
</comment>
<proteinExistence type="predicted"/>
<reference evidence="2" key="3">
    <citation type="submission" date="2023-05" db="EMBL/GenBank/DDBJ databases">
        <authorList>
            <person name="Smith C.H."/>
        </authorList>
    </citation>
    <scope>NUCLEOTIDE SEQUENCE</scope>
    <source>
        <strain evidence="2">CHS0354</strain>
        <tissue evidence="2">Mantle</tissue>
    </source>
</reference>
<reference evidence="2" key="2">
    <citation type="journal article" date="2021" name="Genome Biol. Evol.">
        <title>Developing a high-quality reference genome for a parasitic bivalve with doubly uniparental inheritance (Bivalvia: Unionida).</title>
        <authorList>
            <person name="Smith C.H."/>
        </authorList>
    </citation>
    <scope>NUCLEOTIDE SEQUENCE</scope>
    <source>
        <strain evidence="2">CHS0354</strain>
        <tissue evidence="2">Mantle</tissue>
    </source>
</reference>
<sequence>MRMKCVIIFAALFGLSYQQTTHQPHHTHAPHASLAPHATHEPNVHEQFIFHYDYLTHKMFVISGHNCYIFTLSDQEKLDVHTDAGMTTLEAKLLPMLDSTTKTEVTKASLDMHSQQLCGKGALHFYTFA</sequence>
<evidence type="ECO:0000313" key="3">
    <source>
        <dbReference type="Proteomes" id="UP001195483"/>
    </source>
</evidence>
<evidence type="ECO:0000313" key="2">
    <source>
        <dbReference type="EMBL" id="KAK3580363.1"/>
    </source>
</evidence>
<feature type="chain" id="PRO_5041927362" evidence="1">
    <location>
        <begin position="19"/>
        <end position="129"/>
    </location>
</feature>
<evidence type="ECO:0000256" key="1">
    <source>
        <dbReference type="SAM" id="SignalP"/>
    </source>
</evidence>
<name>A0AAE0VJ88_9BIVA</name>
<organism evidence="2 3">
    <name type="scientific">Potamilus streckersoni</name>
    <dbReference type="NCBI Taxonomy" id="2493646"/>
    <lineage>
        <taxon>Eukaryota</taxon>
        <taxon>Metazoa</taxon>
        <taxon>Spiralia</taxon>
        <taxon>Lophotrochozoa</taxon>
        <taxon>Mollusca</taxon>
        <taxon>Bivalvia</taxon>
        <taxon>Autobranchia</taxon>
        <taxon>Heteroconchia</taxon>
        <taxon>Palaeoheterodonta</taxon>
        <taxon>Unionida</taxon>
        <taxon>Unionoidea</taxon>
        <taxon>Unionidae</taxon>
        <taxon>Ambleminae</taxon>
        <taxon>Lampsilini</taxon>
        <taxon>Potamilus</taxon>
    </lineage>
</organism>
<reference evidence="2" key="1">
    <citation type="journal article" date="2021" name="Genome Biol. Evol.">
        <title>A High-Quality Reference Genome for a Parasitic Bivalve with Doubly Uniparental Inheritance (Bivalvia: Unionida).</title>
        <authorList>
            <person name="Smith C.H."/>
        </authorList>
    </citation>
    <scope>NUCLEOTIDE SEQUENCE</scope>
    <source>
        <strain evidence="2">CHS0354</strain>
    </source>
</reference>